<comment type="caution">
    <text evidence="1">The sequence shown here is derived from an EMBL/GenBank/DDBJ whole genome shotgun (WGS) entry which is preliminary data.</text>
</comment>
<keyword evidence="2" id="KW-1185">Reference proteome</keyword>
<reference evidence="1 2" key="1">
    <citation type="submission" date="2015-05" db="EMBL/GenBank/DDBJ databases">
        <title>Whole genome sequence and identification of bacterial endophytes from Costus igneus.</title>
        <authorList>
            <person name="Lee Y.P."/>
            <person name="Gan H.M."/>
            <person name="Eng W."/>
            <person name="Wheatley M.S."/>
            <person name="Caraballo A."/>
            <person name="Polter S."/>
            <person name="Savka M.A."/>
            <person name="Hudson A.O."/>
        </authorList>
    </citation>
    <scope>NUCLEOTIDE SEQUENCE [LARGE SCALE GENOMIC DNA]</scope>
    <source>
        <strain evidence="1 2">RIT379</strain>
    </source>
</reference>
<sequence length="58" mass="6414">MRFGEKSSSTSEIDSKLLGVDFHDFIQREGNSNAIELASEFGLSLGEVKKLKKQLGKL</sequence>
<dbReference type="Proteomes" id="UP000036045">
    <property type="component" value="Unassembled WGS sequence"/>
</dbReference>
<evidence type="ECO:0000313" key="2">
    <source>
        <dbReference type="Proteomes" id="UP000036045"/>
    </source>
</evidence>
<dbReference type="EMBL" id="LDPH01000031">
    <property type="protein sequence ID" value="KLV22358.1"/>
    <property type="molecule type" value="Genomic_DNA"/>
</dbReference>
<name>A0A0J1I8S3_NIACI</name>
<protein>
    <submittedName>
        <fullName evidence="1">RNA polymerase subunit sigma-70</fullName>
    </submittedName>
</protein>
<dbReference type="AlphaFoldDB" id="A0A0J1I8S3"/>
<organism evidence="1 2">
    <name type="scientific">Niallia circulans</name>
    <name type="common">Bacillus circulans</name>
    <dbReference type="NCBI Taxonomy" id="1397"/>
    <lineage>
        <taxon>Bacteria</taxon>
        <taxon>Bacillati</taxon>
        <taxon>Bacillota</taxon>
        <taxon>Bacilli</taxon>
        <taxon>Bacillales</taxon>
        <taxon>Bacillaceae</taxon>
        <taxon>Niallia</taxon>
    </lineage>
</organism>
<dbReference type="RefSeq" id="WP_047944312.1">
    <property type="nucleotide sequence ID" value="NZ_CP053989.1"/>
</dbReference>
<accession>A0A0J1I8S3</accession>
<proteinExistence type="predicted"/>
<dbReference type="PATRIC" id="fig|1397.4.peg.3410"/>
<dbReference type="GeneID" id="56350628"/>
<gene>
    <name evidence="1" type="ORF">ABW02_21455</name>
</gene>
<evidence type="ECO:0000313" key="1">
    <source>
        <dbReference type="EMBL" id="KLV22358.1"/>
    </source>
</evidence>